<feature type="transmembrane region" description="Helical" evidence="9">
    <location>
        <begin position="120"/>
        <end position="143"/>
    </location>
</feature>
<reference evidence="10 11" key="1">
    <citation type="submission" date="2016-11" db="EMBL/GenBank/DDBJ databases">
        <title>Description of two novel members of the family Erysipelotrichaceae: Ileibacterium lipovorans gen. nov., sp. nov. and Dubosiella newyorkensis, gen. nov., sp. nov.</title>
        <authorList>
            <person name="Cox L.M."/>
            <person name="Sohn J."/>
            <person name="Tyrrell K.L."/>
            <person name="Citron D.M."/>
            <person name="Lawson P.A."/>
            <person name="Patel N.B."/>
            <person name="Iizumi T."/>
            <person name="Perez-Perez G.I."/>
            <person name="Goldstein E.J."/>
            <person name="Blaser M.J."/>
        </authorList>
    </citation>
    <scope>NUCLEOTIDE SEQUENCE [LARGE SCALE GENOMIC DNA]</scope>
    <source>
        <strain evidence="10 11">NYU-BL-A3</strain>
    </source>
</reference>
<feature type="compositionally biased region" description="Polar residues" evidence="8">
    <location>
        <begin position="353"/>
        <end position="363"/>
    </location>
</feature>
<evidence type="ECO:0000313" key="11">
    <source>
        <dbReference type="Proteomes" id="UP000186341"/>
    </source>
</evidence>
<keyword evidence="5 9" id="KW-1133">Transmembrane helix</keyword>
<evidence type="ECO:0000256" key="9">
    <source>
        <dbReference type="SAM" id="Phobius"/>
    </source>
</evidence>
<keyword evidence="4 9" id="KW-0812">Transmembrane</keyword>
<evidence type="ECO:0008006" key="12">
    <source>
        <dbReference type="Google" id="ProtNLM"/>
    </source>
</evidence>
<keyword evidence="3" id="KW-0808">Transferase</keyword>
<evidence type="ECO:0000256" key="4">
    <source>
        <dbReference type="ARBA" id="ARBA00022692"/>
    </source>
</evidence>
<feature type="transmembrane region" description="Helical" evidence="9">
    <location>
        <begin position="204"/>
        <end position="225"/>
    </location>
</feature>
<dbReference type="PANTHER" id="PTHR22926">
    <property type="entry name" value="PHOSPHO-N-ACETYLMURAMOYL-PENTAPEPTIDE-TRANSFERASE"/>
    <property type="match status" value="1"/>
</dbReference>
<feature type="transmembrane region" description="Helical" evidence="9">
    <location>
        <begin position="180"/>
        <end position="197"/>
    </location>
</feature>
<dbReference type="GO" id="GO:0009103">
    <property type="term" value="P:lipopolysaccharide biosynthetic process"/>
    <property type="evidence" value="ECO:0007669"/>
    <property type="project" value="TreeGrafter"/>
</dbReference>
<evidence type="ECO:0000256" key="3">
    <source>
        <dbReference type="ARBA" id="ARBA00022679"/>
    </source>
</evidence>
<feature type="transmembrane region" description="Helical" evidence="9">
    <location>
        <begin position="98"/>
        <end position="114"/>
    </location>
</feature>
<feature type="binding site" evidence="7">
    <location>
        <position position="148"/>
    </location>
    <ligand>
        <name>Mg(2+)</name>
        <dbReference type="ChEBI" id="CHEBI:18420"/>
    </ligand>
</feature>
<gene>
    <name evidence="10" type="ORF">BO222_00050</name>
</gene>
<dbReference type="GO" id="GO:0016780">
    <property type="term" value="F:phosphotransferase activity, for other substituted phosphate groups"/>
    <property type="evidence" value="ECO:0007669"/>
    <property type="project" value="InterPro"/>
</dbReference>
<keyword evidence="7" id="KW-0460">Magnesium</keyword>
<protein>
    <recommendedName>
        <fullName evidence="12">Undecaprenyl-phosphate alpha-N-acetylglucosaminyl 1-phosphate transferase</fullName>
    </recommendedName>
</protein>
<dbReference type="Pfam" id="PF00953">
    <property type="entry name" value="Glycos_transf_4"/>
    <property type="match status" value="1"/>
</dbReference>
<feature type="transmembrane region" description="Helical" evidence="9">
    <location>
        <begin position="283"/>
        <end position="301"/>
    </location>
</feature>
<evidence type="ECO:0000256" key="6">
    <source>
        <dbReference type="ARBA" id="ARBA00023136"/>
    </source>
</evidence>
<dbReference type="GO" id="GO:0046872">
    <property type="term" value="F:metal ion binding"/>
    <property type="evidence" value="ECO:0007669"/>
    <property type="project" value="UniProtKB-KW"/>
</dbReference>
<dbReference type="AlphaFoldDB" id="A0A1U7NJF2"/>
<organism evidence="10 11">
    <name type="scientific">Ileibacterium valens</name>
    <dbReference type="NCBI Taxonomy" id="1862668"/>
    <lineage>
        <taxon>Bacteria</taxon>
        <taxon>Bacillati</taxon>
        <taxon>Bacillota</taxon>
        <taxon>Erysipelotrichia</taxon>
        <taxon>Erysipelotrichales</taxon>
        <taxon>Erysipelotrichaceae</taxon>
        <taxon>Ileibacterium</taxon>
    </lineage>
</organism>
<dbReference type="PANTHER" id="PTHR22926:SF3">
    <property type="entry name" value="UNDECAPRENYL-PHOSPHATE ALPHA-N-ACETYLGLUCOSAMINYL 1-PHOSPHATE TRANSFERASE"/>
    <property type="match status" value="1"/>
</dbReference>
<accession>A0A1U7NJF2</accession>
<feature type="transmembrane region" description="Helical" evidence="9">
    <location>
        <begin position="231"/>
        <end position="253"/>
    </location>
</feature>
<evidence type="ECO:0000256" key="5">
    <source>
        <dbReference type="ARBA" id="ARBA00022989"/>
    </source>
</evidence>
<dbReference type="Proteomes" id="UP000186341">
    <property type="component" value="Unassembled WGS sequence"/>
</dbReference>
<comment type="cofactor">
    <cofactor evidence="7">
        <name>Mg(2+)</name>
        <dbReference type="ChEBI" id="CHEBI:18420"/>
    </cofactor>
</comment>
<dbReference type="GO" id="GO:0005886">
    <property type="term" value="C:plasma membrane"/>
    <property type="evidence" value="ECO:0007669"/>
    <property type="project" value="UniProtKB-SubCell"/>
</dbReference>
<evidence type="ECO:0000256" key="2">
    <source>
        <dbReference type="ARBA" id="ARBA00022475"/>
    </source>
</evidence>
<sequence length="414" mass="46062">MRQLLSLICSFFISLLLVPLIRKVSAGSDAFARQNKRTIHHGKISRIGGIAIYAAFAISMSLFIEPDRALIGAFLASSMMFFTGLADDFFDLKPGMKMLFQFLAACLLIQYGVRTDSLHLPFGIVIDWPILSALFTLVWVVGITNAVNLMDGLDGLAGGISLVVFSIVASISLVDHRMDMITLSMVMCGALLGFLIYNAHPASIFMGDCGSLFLGCMIASTSLMGFKSSTILTLALPILILLLPIIDTLSAILRRKIKGQSFSTADKKHLHHQLMRRFGHGNTVVIMCGITFLFGLCAFLYIYDRKFGLLLILILLVIIEVFIEKTGMISPYYRPLLGFLNRIIGGSERPNQKRSANRQTNQKHSSKTTMDESMEFTIRMSVSNPGRSKLASQEIEQTRRIKFGNREHHRSNHR</sequence>
<feature type="compositionally biased region" description="Basic residues" evidence="8">
    <location>
        <begin position="400"/>
        <end position="414"/>
    </location>
</feature>
<dbReference type="GeneID" id="82201644"/>
<feature type="binding site" evidence="7">
    <location>
        <position position="208"/>
    </location>
    <ligand>
        <name>Mg(2+)</name>
        <dbReference type="ChEBI" id="CHEBI:18420"/>
    </ligand>
</feature>
<comment type="caution">
    <text evidence="10">The sequence shown here is derived from an EMBL/GenBank/DDBJ whole genome shotgun (WGS) entry which is preliminary data.</text>
</comment>
<evidence type="ECO:0000256" key="8">
    <source>
        <dbReference type="SAM" id="MobiDB-lite"/>
    </source>
</evidence>
<comment type="subcellular location">
    <subcellularLocation>
        <location evidence="1">Cell membrane</location>
        <topology evidence="1">Multi-pass membrane protein</topology>
    </subcellularLocation>
</comment>
<dbReference type="GO" id="GO:0071555">
    <property type="term" value="P:cell wall organization"/>
    <property type="evidence" value="ECO:0007669"/>
    <property type="project" value="TreeGrafter"/>
</dbReference>
<feature type="region of interest" description="Disordered" evidence="8">
    <location>
        <begin position="348"/>
        <end position="414"/>
    </location>
</feature>
<feature type="transmembrane region" description="Helical" evidence="9">
    <location>
        <begin position="155"/>
        <end position="174"/>
    </location>
</feature>
<proteinExistence type="predicted"/>
<keyword evidence="7" id="KW-0479">Metal-binding</keyword>
<evidence type="ECO:0000256" key="1">
    <source>
        <dbReference type="ARBA" id="ARBA00004651"/>
    </source>
</evidence>
<dbReference type="CDD" id="cd06853">
    <property type="entry name" value="GT_WecA_like"/>
    <property type="match status" value="1"/>
</dbReference>
<feature type="compositionally biased region" description="Polar residues" evidence="8">
    <location>
        <begin position="380"/>
        <end position="395"/>
    </location>
</feature>
<feature type="transmembrane region" description="Helical" evidence="9">
    <location>
        <begin position="69"/>
        <end position="86"/>
    </location>
</feature>
<dbReference type="RefSeq" id="WP_075817284.1">
    <property type="nucleotide sequence ID" value="NZ_CAOUMU010000002.1"/>
</dbReference>
<evidence type="ECO:0000256" key="7">
    <source>
        <dbReference type="PIRSR" id="PIRSR600715-1"/>
    </source>
</evidence>
<name>A0A1U7NJF2_9FIRM</name>
<dbReference type="OrthoDB" id="9783652at2"/>
<keyword evidence="6 9" id="KW-0472">Membrane</keyword>
<dbReference type="GO" id="GO:0044038">
    <property type="term" value="P:cell wall macromolecule biosynthetic process"/>
    <property type="evidence" value="ECO:0007669"/>
    <property type="project" value="TreeGrafter"/>
</dbReference>
<keyword evidence="2" id="KW-1003">Cell membrane</keyword>
<keyword evidence="11" id="KW-1185">Reference proteome</keyword>
<feature type="transmembrane region" description="Helical" evidence="9">
    <location>
        <begin position="307"/>
        <end position="323"/>
    </location>
</feature>
<dbReference type="EMBL" id="MPJW01000004">
    <property type="protein sequence ID" value="OLU43426.1"/>
    <property type="molecule type" value="Genomic_DNA"/>
</dbReference>
<evidence type="ECO:0000313" key="10">
    <source>
        <dbReference type="EMBL" id="OLU43426.1"/>
    </source>
</evidence>
<dbReference type="InterPro" id="IPR000715">
    <property type="entry name" value="Glycosyl_transferase_4"/>
</dbReference>